<keyword evidence="2" id="KW-1185">Reference proteome</keyword>
<dbReference type="Proteomes" id="UP000265520">
    <property type="component" value="Unassembled WGS sequence"/>
</dbReference>
<organism evidence="1 2">
    <name type="scientific">Trifolium medium</name>
    <dbReference type="NCBI Taxonomy" id="97028"/>
    <lineage>
        <taxon>Eukaryota</taxon>
        <taxon>Viridiplantae</taxon>
        <taxon>Streptophyta</taxon>
        <taxon>Embryophyta</taxon>
        <taxon>Tracheophyta</taxon>
        <taxon>Spermatophyta</taxon>
        <taxon>Magnoliopsida</taxon>
        <taxon>eudicotyledons</taxon>
        <taxon>Gunneridae</taxon>
        <taxon>Pentapetalae</taxon>
        <taxon>rosids</taxon>
        <taxon>fabids</taxon>
        <taxon>Fabales</taxon>
        <taxon>Fabaceae</taxon>
        <taxon>Papilionoideae</taxon>
        <taxon>50 kb inversion clade</taxon>
        <taxon>NPAAA clade</taxon>
        <taxon>Hologalegina</taxon>
        <taxon>IRL clade</taxon>
        <taxon>Trifolieae</taxon>
        <taxon>Trifolium</taxon>
    </lineage>
</organism>
<proteinExistence type="predicted"/>
<evidence type="ECO:0000313" key="1">
    <source>
        <dbReference type="EMBL" id="MCI55530.1"/>
    </source>
</evidence>
<feature type="non-terminal residue" evidence="1">
    <location>
        <position position="1"/>
    </location>
</feature>
<comment type="caution">
    <text evidence="1">The sequence shown here is derived from an EMBL/GenBank/DDBJ whole genome shotgun (WGS) entry which is preliminary data.</text>
</comment>
<dbReference type="EMBL" id="LXQA010497856">
    <property type="protein sequence ID" value="MCI55530.1"/>
    <property type="molecule type" value="Genomic_DNA"/>
</dbReference>
<name>A0A392T5U4_9FABA</name>
<sequence>SWTTIQNFPITPHERVGKFVSGTLNWLADKRCASSKQCVILSFDMEKESYGEMLLPQIDVGYMAAPLLYVLNML</sequence>
<accession>A0A392T5U4</accession>
<dbReference type="AlphaFoldDB" id="A0A392T5U4"/>
<protein>
    <submittedName>
        <fullName evidence="1">F-box protein</fullName>
    </submittedName>
</protein>
<reference evidence="1 2" key="1">
    <citation type="journal article" date="2018" name="Front. Plant Sci.">
        <title>Red Clover (Trifolium pratense) and Zigzag Clover (T. medium) - A Picture of Genomic Similarities and Differences.</title>
        <authorList>
            <person name="Dluhosova J."/>
            <person name="Istvanek J."/>
            <person name="Nedelnik J."/>
            <person name="Repkova J."/>
        </authorList>
    </citation>
    <scope>NUCLEOTIDE SEQUENCE [LARGE SCALE GENOMIC DNA]</scope>
    <source>
        <strain evidence="2">cv. 10/8</strain>
        <tissue evidence="1">Leaf</tissue>
    </source>
</reference>
<evidence type="ECO:0000313" key="2">
    <source>
        <dbReference type="Proteomes" id="UP000265520"/>
    </source>
</evidence>